<dbReference type="OrthoDB" id="3740959at2"/>
<dbReference type="GO" id="GO:0016042">
    <property type="term" value="P:lipid catabolic process"/>
    <property type="evidence" value="ECO:0007669"/>
    <property type="project" value="UniProtKB-KW"/>
</dbReference>
<dbReference type="RefSeq" id="WP_143061113.1">
    <property type="nucleotide sequence ID" value="NZ_FNOK01000029.1"/>
</dbReference>
<comment type="similarity">
    <text evidence="2">Belongs to the phospholipase D family.</text>
</comment>
<evidence type="ECO:0000256" key="3">
    <source>
        <dbReference type="ARBA" id="ARBA00012027"/>
    </source>
</evidence>
<keyword evidence="10" id="KW-1185">Reference proteome</keyword>
<keyword evidence="5" id="KW-0442">Lipid degradation</keyword>
<protein>
    <recommendedName>
        <fullName evidence="3">phospholipase D</fullName>
        <ecNumber evidence="3">3.1.4.4</ecNumber>
    </recommendedName>
</protein>
<evidence type="ECO:0000313" key="10">
    <source>
        <dbReference type="Proteomes" id="UP000199529"/>
    </source>
</evidence>
<evidence type="ECO:0000256" key="7">
    <source>
        <dbReference type="SAM" id="SignalP"/>
    </source>
</evidence>
<gene>
    <name evidence="9" type="ORF">SAMN05216215_10299</name>
</gene>
<dbReference type="GO" id="GO:0004630">
    <property type="term" value="F:phospholipase D activity"/>
    <property type="evidence" value="ECO:0007669"/>
    <property type="project" value="UniProtKB-EC"/>
</dbReference>
<evidence type="ECO:0000256" key="5">
    <source>
        <dbReference type="ARBA" id="ARBA00022963"/>
    </source>
</evidence>
<dbReference type="Pfam" id="PF13091">
    <property type="entry name" value="PLDc_2"/>
    <property type="match status" value="2"/>
</dbReference>
<keyword evidence="4" id="KW-0378">Hydrolase</keyword>
<evidence type="ECO:0000256" key="6">
    <source>
        <dbReference type="ARBA" id="ARBA00023098"/>
    </source>
</evidence>
<dbReference type="PANTHER" id="PTHR43856">
    <property type="entry name" value="CARDIOLIPIN HYDROLASE"/>
    <property type="match status" value="1"/>
</dbReference>
<feature type="domain" description="Phospholipase D-like" evidence="8">
    <location>
        <begin position="279"/>
        <end position="400"/>
    </location>
</feature>
<feature type="domain" description="Phospholipase D-like" evidence="8">
    <location>
        <begin position="80"/>
        <end position="230"/>
    </location>
</feature>
<evidence type="ECO:0000313" key="9">
    <source>
        <dbReference type="EMBL" id="SDY55122.1"/>
    </source>
</evidence>
<evidence type="ECO:0000256" key="4">
    <source>
        <dbReference type="ARBA" id="ARBA00022801"/>
    </source>
</evidence>
<evidence type="ECO:0000256" key="2">
    <source>
        <dbReference type="ARBA" id="ARBA00008664"/>
    </source>
</evidence>
<proteinExistence type="inferred from homology"/>
<dbReference type="GO" id="GO:0016891">
    <property type="term" value="F:RNA endonuclease activity producing 5'-phosphomonoesters, hydrolytic mechanism"/>
    <property type="evidence" value="ECO:0007669"/>
    <property type="project" value="TreeGrafter"/>
</dbReference>
<keyword evidence="7" id="KW-0732">Signal</keyword>
<dbReference type="Gene3D" id="3.30.870.10">
    <property type="entry name" value="Endonuclease Chain A"/>
    <property type="match status" value="2"/>
</dbReference>
<sequence length="408" mass="43714">MSRIKMLCLSTGLAVTAATGIGGFSTAAANPDPAQLTAPAATVENDPMKACTNAEEAPVRTTAVFNDPAAGEPATIMSRLCSLIKQAPAGSRIRIAHFVVSGKAGADFAEVLSDAHRRGVQIQMVLDGWQDDKPPAQAILAELGTDQEQLSWLHVCSNISPEGNTSSCLGTKGNHNKFALFSETGGQRNVVMQSSSNLTDVNSRTYWNNAVVLRDNPQLYRVYDRYFTELAAEKRTSATMGTFHTGMPEGPVDVYFSPVPQGDPVTEQLARVRCTPATRISVGMSEIDDTRLAAVEQLVRLSNAGCQVRMVHGSLEPKGQALIDATPAIEVRKLKNETLPGTVHSKYVVVDHGRSGAAAGWVSTGSQNWTHTSLRRNDEATLTLHQPAMVAAYSAAFDRMFSSAELAE</sequence>
<dbReference type="PANTHER" id="PTHR43856:SF1">
    <property type="entry name" value="MITOCHONDRIAL CARDIOLIPIN HYDROLASE"/>
    <property type="match status" value="1"/>
</dbReference>
<comment type="catalytic activity">
    <reaction evidence="1">
        <text>a 1,2-diacyl-sn-glycero-3-phosphocholine + H2O = a 1,2-diacyl-sn-glycero-3-phosphate + choline + H(+)</text>
        <dbReference type="Rhea" id="RHEA:14445"/>
        <dbReference type="ChEBI" id="CHEBI:15354"/>
        <dbReference type="ChEBI" id="CHEBI:15377"/>
        <dbReference type="ChEBI" id="CHEBI:15378"/>
        <dbReference type="ChEBI" id="CHEBI:57643"/>
        <dbReference type="ChEBI" id="CHEBI:58608"/>
        <dbReference type="EC" id="3.1.4.4"/>
    </reaction>
</comment>
<dbReference type="InterPro" id="IPR051406">
    <property type="entry name" value="PLD_domain"/>
</dbReference>
<dbReference type="EMBL" id="FNOK01000029">
    <property type="protein sequence ID" value="SDY55122.1"/>
    <property type="molecule type" value="Genomic_DNA"/>
</dbReference>
<accession>A0A1H3KSF9</accession>
<feature type="chain" id="PRO_5038726153" description="phospholipase D" evidence="7">
    <location>
        <begin position="18"/>
        <end position="408"/>
    </location>
</feature>
<dbReference type="AlphaFoldDB" id="A0A1H3KSF9"/>
<dbReference type="InterPro" id="IPR025202">
    <property type="entry name" value="PLD-like_dom"/>
</dbReference>
<name>A0A1H3KSF9_9PSEU</name>
<feature type="signal peptide" evidence="7">
    <location>
        <begin position="1"/>
        <end position="17"/>
    </location>
</feature>
<dbReference type="EC" id="3.1.4.4" evidence="3"/>
<evidence type="ECO:0000259" key="8">
    <source>
        <dbReference type="Pfam" id="PF13091"/>
    </source>
</evidence>
<dbReference type="Proteomes" id="UP000199529">
    <property type="component" value="Unassembled WGS sequence"/>
</dbReference>
<reference evidence="10" key="1">
    <citation type="submission" date="2016-10" db="EMBL/GenBank/DDBJ databases">
        <authorList>
            <person name="Varghese N."/>
            <person name="Submissions S."/>
        </authorList>
    </citation>
    <scope>NUCLEOTIDE SEQUENCE [LARGE SCALE GENOMIC DNA]</scope>
    <source>
        <strain evidence="10">CGMCC 4.3530</strain>
    </source>
</reference>
<dbReference type="SUPFAM" id="SSF56024">
    <property type="entry name" value="Phospholipase D/nuclease"/>
    <property type="match status" value="2"/>
</dbReference>
<keyword evidence="6" id="KW-0443">Lipid metabolism</keyword>
<dbReference type="STRING" id="418495.SAMN05216215_10299"/>
<evidence type="ECO:0000256" key="1">
    <source>
        <dbReference type="ARBA" id="ARBA00000798"/>
    </source>
</evidence>
<organism evidence="9 10">
    <name type="scientific">Saccharopolyspora shandongensis</name>
    <dbReference type="NCBI Taxonomy" id="418495"/>
    <lineage>
        <taxon>Bacteria</taxon>
        <taxon>Bacillati</taxon>
        <taxon>Actinomycetota</taxon>
        <taxon>Actinomycetes</taxon>
        <taxon>Pseudonocardiales</taxon>
        <taxon>Pseudonocardiaceae</taxon>
        <taxon>Saccharopolyspora</taxon>
    </lineage>
</organism>